<dbReference type="GO" id="GO:0006644">
    <property type="term" value="P:phospholipid metabolic process"/>
    <property type="evidence" value="ECO:0007669"/>
    <property type="project" value="InterPro"/>
</dbReference>
<dbReference type="SUPFAM" id="SSF48619">
    <property type="entry name" value="Phospholipase A2, PLA2"/>
    <property type="match status" value="1"/>
</dbReference>
<dbReference type="GO" id="GO:0004623">
    <property type="term" value="F:phospholipase A2 activity"/>
    <property type="evidence" value="ECO:0007669"/>
    <property type="project" value="InterPro"/>
</dbReference>
<feature type="transmembrane region" description="Helical" evidence="1">
    <location>
        <begin position="284"/>
        <end position="304"/>
    </location>
</feature>
<dbReference type="Pfam" id="PF09056">
    <property type="entry name" value="Phospholip_A2_3"/>
    <property type="match status" value="1"/>
</dbReference>
<dbReference type="AlphaFoldDB" id="A0A1R0KSM6"/>
<feature type="transmembrane region" description="Helical" evidence="1">
    <location>
        <begin position="21"/>
        <end position="39"/>
    </location>
</feature>
<evidence type="ECO:0000313" key="3">
    <source>
        <dbReference type="Proteomes" id="UP000187486"/>
    </source>
</evidence>
<sequence>MPVTAEADRASARIRRPWSTSGWLLLVTVLVFGFGLIASRPASPPDQGPPTGDLLAAQNAVDALVRPGPVENVIAELPADFTAVSGITPGVMTARDGTVRAVHTDGGCSAPWGDDNTKWDYAVPCKAHDLGYDILRYAERKGHPLGQEARSALDDRLSADMHHACVINPMDSRGTCEVVASAYTAGLVLNSWHQRWGPPVGDPLGPMIVGVLVIGALLVFRLRGWVRTRRTAVTLPREPQPVLPVGRWALLGVAGVVLMLLGESAVALAHWAGAPERSLWPFTWLAQLCPLIYFAVGRINEAGWRSIRARSGRYPQYLADRASPLLRPALIFAVVALVVPLALEVLGIPTGTNATVMRIALHPLWLLGVFLLAVVLAPALLMLYRRTRTASVAGLLALTLASEAAAQWSGSAVPRIAETLFLALFVQQLAFAHADGVRLPRAALLMTAFTGAAGLGLAVAVRGEGPMLLGGPGAPAALSGPPWGVLLLGLVQLALLGLLARPLAGLGERPAVAVTARLVLRAPMSLYLGFLSAMLLLVAVVYLPGPFVDGLSWLARPRVLLALALLAVPAVLVFWWFERHSGPQQQAVDEPGLRAAIFCRAAATVGMAYAMLGVFGFALTRFGGASADADLLGLRLGPVQSLVNLLLGVYLLHTVRNGTSRMTGPWLVCAVACAPPLMSALDGKQVSAASVALPVATIVVAMLAAAATLVPARAARRVLP</sequence>
<feature type="transmembrane region" description="Helical" evidence="1">
    <location>
        <begin position="597"/>
        <end position="620"/>
    </location>
</feature>
<feature type="transmembrane region" description="Helical" evidence="1">
    <location>
        <begin position="483"/>
        <end position="504"/>
    </location>
</feature>
<feature type="transmembrane region" description="Helical" evidence="1">
    <location>
        <begin position="687"/>
        <end position="710"/>
    </location>
</feature>
<dbReference type="Gene3D" id="1.20.90.10">
    <property type="entry name" value="Phospholipase A2 domain"/>
    <property type="match status" value="1"/>
</dbReference>
<keyword evidence="1" id="KW-1133">Transmembrane helix</keyword>
<feature type="transmembrane region" description="Helical" evidence="1">
    <location>
        <begin position="525"/>
        <end position="547"/>
    </location>
</feature>
<feature type="transmembrane region" description="Helical" evidence="1">
    <location>
        <begin position="204"/>
        <end position="224"/>
    </location>
</feature>
<feature type="transmembrane region" description="Helical" evidence="1">
    <location>
        <begin position="443"/>
        <end position="463"/>
    </location>
</feature>
<dbReference type="RefSeq" id="WP_076162815.1">
    <property type="nucleotide sequence ID" value="NZ_JBEZVB010000026.1"/>
</dbReference>
<organism evidence="2 3">
    <name type="scientific">Amycolatopsis coloradensis</name>
    <dbReference type="NCBI Taxonomy" id="76021"/>
    <lineage>
        <taxon>Bacteria</taxon>
        <taxon>Bacillati</taxon>
        <taxon>Actinomycetota</taxon>
        <taxon>Actinomycetes</taxon>
        <taxon>Pseudonocardiales</taxon>
        <taxon>Pseudonocardiaceae</taxon>
        <taxon>Amycolatopsis</taxon>
    </lineage>
</organism>
<feature type="transmembrane region" description="Helical" evidence="1">
    <location>
        <begin position="363"/>
        <end position="383"/>
    </location>
</feature>
<feature type="transmembrane region" description="Helical" evidence="1">
    <location>
        <begin position="325"/>
        <end position="343"/>
    </location>
</feature>
<comment type="caution">
    <text evidence="2">The sequence shown here is derived from an EMBL/GenBank/DDBJ whole genome shotgun (WGS) entry which is preliminary data.</text>
</comment>
<keyword evidence="3" id="KW-1185">Reference proteome</keyword>
<keyword evidence="1" id="KW-0812">Transmembrane</keyword>
<evidence type="ECO:0000313" key="2">
    <source>
        <dbReference type="EMBL" id="OLZ50774.1"/>
    </source>
</evidence>
<dbReference type="InterPro" id="IPR036444">
    <property type="entry name" value="PLipase_A2_dom_sf"/>
</dbReference>
<name>A0A1R0KSM6_9PSEU</name>
<feature type="transmembrane region" description="Helical" evidence="1">
    <location>
        <begin position="559"/>
        <end position="577"/>
    </location>
</feature>
<protein>
    <submittedName>
        <fullName evidence="2">Phospholipase</fullName>
    </submittedName>
</protein>
<dbReference type="Proteomes" id="UP000187486">
    <property type="component" value="Unassembled WGS sequence"/>
</dbReference>
<dbReference type="InterPro" id="IPR015141">
    <property type="entry name" value="PLipase_A2_prok/fun"/>
</dbReference>
<dbReference type="EMBL" id="MQUQ01000010">
    <property type="protein sequence ID" value="OLZ50774.1"/>
    <property type="molecule type" value="Genomic_DNA"/>
</dbReference>
<feature type="transmembrane region" description="Helical" evidence="1">
    <location>
        <begin position="245"/>
        <end position="272"/>
    </location>
</feature>
<accession>A0A1R0KSM6</accession>
<evidence type="ECO:0000256" key="1">
    <source>
        <dbReference type="SAM" id="Phobius"/>
    </source>
</evidence>
<feature type="transmembrane region" description="Helical" evidence="1">
    <location>
        <begin position="632"/>
        <end position="652"/>
    </location>
</feature>
<dbReference type="OrthoDB" id="3389925at2"/>
<keyword evidence="1" id="KW-0472">Membrane</keyword>
<dbReference type="STRING" id="76021.BS329_18910"/>
<reference evidence="2 3" key="1">
    <citation type="submission" date="2016-01" db="EMBL/GenBank/DDBJ databases">
        <title>Amycolatopsis coloradensis genome sequencing and assembly.</title>
        <authorList>
            <person name="Mayilraj S."/>
        </authorList>
    </citation>
    <scope>NUCLEOTIDE SEQUENCE [LARGE SCALE GENOMIC DNA]</scope>
    <source>
        <strain evidence="2 3">DSM 44225</strain>
    </source>
</reference>
<dbReference type="GO" id="GO:0050482">
    <property type="term" value="P:arachidonate secretion"/>
    <property type="evidence" value="ECO:0007669"/>
    <property type="project" value="InterPro"/>
</dbReference>
<proteinExistence type="predicted"/>
<gene>
    <name evidence="2" type="ORF">BS329_18910</name>
</gene>